<accession>A0A9P5Z121</accession>
<dbReference type="GO" id="GO:0000445">
    <property type="term" value="C:THO complex part of transcription export complex"/>
    <property type="evidence" value="ECO:0007669"/>
    <property type="project" value="InterPro"/>
</dbReference>
<feature type="region of interest" description="Disordered" evidence="4">
    <location>
        <begin position="225"/>
        <end position="327"/>
    </location>
</feature>
<feature type="compositionally biased region" description="Low complexity" evidence="4">
    <location>
        <begin position="232"/>
        <end position="242"/>
    </location>
</feature>
<dbReference type="InterPro" id="IPR008501">
    <property type="entry name" value="THOC7/Mft1"/>
</dbReference>
<feature type="compositionally biased region" description="Acidic residues" evidence="4">
    <location>
        <begin position="280"/>
        <end position="292"/>
    </location>
</feature>
<dbReference type="EMBL" id="MU155241">
    <property type="protein sequence ID" value="KAF9478184.1"/>
    <property type="molecule type" value="Genomic_DNA"/>
</dbReference>
<keyword evidence="3" id="KW-0175">Coiled coil</keyword>
<keyword evidence="6" id="KW-1185">Reference proteome</keyword>
<evidence type="ECO:0000256" key="3">
    <source>
        <dbReference type="SAM" id="Coils"/>
    </source>
</evidence>
<sequence length="327" mass="36807">MAAPSNTNTAAQPISIPPLTVEEEDQITLARISVDERPLRRMIKKFHTYTTLSHTPIIPVQSGSSNPASIEDAREGFLLELAQFQLLMKKSVMICEAEARQVEEYQRERHVLDEEHETLKTQIEELKTALEHAQMLRRRKIEYDLVAEKVNTLPSREELESTIKSLENDMMAIRAEHDTQNRTILGHKTALESIISDISSLRFMGKEPETPAPSIPQSLRATPALEPDVRSAESSLASATAEAEVEAEVEVEDEDGEEEKDDKLLYETMSESQTVMSEGMIEEDDIEMGEVEEGPRDKNKKKSQRNEEMEEGEATDASSELSEPPDD</sequence>
<dbReference type="OrthoDB" id="205166at2759"/>
<organism evidence="5 6">
    <name type="scientific">Pholiota conissans</name>
    <dbReference type="NCBI Taxonomy" id="109636"/>
    <lineage>
        <taxon>Eukaryota</taxon>
        <taxon>Fungi</taxon>
        <taxon>Dikarya</taxon>
        <taxon>Basidiomycota</taxon>
        <taxon>Agaricomycotina</taxon>
        <taxon>Agaricomycetes</taxon>
        <taxon>Agaricomycetidae</taxon>
        <taxon>Agaricales</taxon>
        <taxon>Agaricineae</taxon>
        <taxon>Strophariaceae</taxon>
        <taxon>Pholiota</taxon>
    </lineage>
</organism>
<proteinExistence type="predicted"/>
<dbReference type="Pfam" id="PF05615">
    <property type="entry name" value="THOC7"/>
    <property type="match status" value="1"/>
</dbReference>
<name>A0A9P5Z121_9AGAR</name>
<evidence type="ECO:0000313" key="5">
    <source>
        <dbReference type="EMBL" id="KAF9478184.1"/>
    </source>
</evidence>
<comment type="subcellular location">
    <subcellularLocation>
        <location evidence="1">Nucleus</location>
    </subcellularLocation>
</comment>
<protein>
    <submittedName>
        <fullName evidence="5">Uncharacterized protein</fullName>
    </submittedName>
</protein>
<dbReference type="GO" id="GO:0006397">
    <property type="term" value="P:mRNA processing"/>
    <property type="evidence" value="ECO:0007669"/>
    <property type="project" value="InterPro"/>
</dbReference>
<evidence type="ECO:0000256" key="2">
    <source>
        <dbReference type="ARBA" id="ARBA00023242"/>
    </source>
</evidence>
<dbReference type="AlphaFoldDB" id="A0A9P5Z121"/>
<gene>
    <name evidence="5" type="ORF">BDN70DRAFT_65757</name>
</gene>
<keyword evidence="2" id="KW-0539">Nucleus</keyword>
<evidence type="ECO:0000313" key="6">
    <source>
        <dbReference type="Proteomes" id="UP000807469"/>
    </source>
</evidence>
<dbReference type="Proteomes" id="UP000807469">
    <property type="component" value="Unassembled WGS sequence"/>
</dbReference>
<reference evidence="5" key="1">
    <citation type="submission" date="2020-11" db="EMBL/GenBank/DDBJ databases">
        <authorList>
            <consortium name="DOE Joint Genome Institute"/>
            <person name="Ahrendt S."/>
            <person name="Riley R."/>
            <person name="Andreopoulos W."/>
            <person name="Labutti K."/>
            <person name="Pangilinan J."/>
            <person name="Ruiz-Duenas F.J."/>
            <person name="Barrasa J.M."/>
            <person name="Sanchez-Garcia M."/>
            <person name="Camarero S."/>
            <person name="Miyauchi S."/>
            <person name="Serrano A."/>
            <person name="Linde D."/>
            <person name="Babiker R."/>
            <person name="Drula E."/>
            <person name="Ayuso-Fernandez I."/>
            <person name="Pacheco R."/>
            <person name="Padilla G."/>
            <person name="Ferreira P."/>
            <person name="Barriuso J."/>
            <person name="Kellner H."/>
            <person name="Castanera R."/>
            <person name="Alfaro M."/>
            <person name="Ramirez L."/>
            <person name="Pisabarro A.G."/>
            <person name="Kuo A."/>
            <person name="Tritt A."/>
            <person name="Lipzen A."/>
            <person name="He G."/>
            <person name="Yan M."/>
            <person name="Ng V."/>
            <person name="Cullen D."/>
            <person name="Martin F."/>
            <person name="Rosso M.-N."/>
            <person name="Henrissat B."/>
            <person name="Hibbett D."/>
            <person name="Martinez A.T."/>
            <person name="Grigoriev I.V."/>
        </authorList>
    </citation>
    <scope>NUCLEOTIDE SEQUENCE</scope>
    <source>
        <strain evidence="5">CIRM-BRFM 674</strain>
    </source>
</reference>
<feature type="compositionally biased region" description="Acidic residues" evidence="4">
    <location>
        <begin position="243"/>
        <end position="260"/>
    </location>
</feature>
<feature type="coiled-coil region" evidence="3">
    <location>
        <begin position="95"/>
        <end position="183"/>
    </location>
</feature>
<evidence type="ECO:0000256" key="4">
    <source>
        <dbReference type="SAM" id="MobiDB-lite"/>
    </source>
</evidence>
<comment type="caution">
    <text evidence="5">The sequence shown here is derived from an EMBL/GenBank/DDBJ whole genome shotgun (WGS) entry which is preliminary data.</text>
</comment>
<evidence type="ECO:0000256" key="1">
    <source>
        <dbReference type="ARBA" id="ARBA00004123"/>
    </source>
</evidence>